<evidence type="ECO:0000313" key="8">
    <source>
        <dbReference type="Proteomes" id="UP000635853"/>
    </source>
</evidence>
<evidence type="ECO:0000259" key="6">
    <source>
        <dbReference type="Pfam" id="PF00962"/>
    </source>
</evidence>
<dbReference type="SUPFAM" id="SSF51556">
    <property type="entry name" value="Metallo-dependent hydrolases"/>
    <property type="match status" value="1"/>
</dbReference>
<accession>A0ABS1RCA6</accession>
<dbReference type="RefSeq" id="WP_075786614.1">
    <property type="nucleotide sequence ID" value="NZ_JAESIL010000008.1"/>
</dbReference>
<organism evidence="7 8">
    <name type="scientific">Rhodovulum visakhapatnamense</name>
    <dbReference type="NCBI Taxonomy" id="364297"/>
    <lineage>
        <taxon>Bacteria</taxon>
        <taxon>Pseudomonadati</taxon>
        <taxon>Pseudomonadota</taxon>
        <taxon>Alphaproteobacteria</taxon>
        <taxon>Rhodobacterales</taxon>
        <taxon>Paracoccaceae</taxon>
        <taxon>Rhodovulum</taxon>
    </lineage>
</organism>
<evidence type="ECO:0000256" key="5">
    <source>
        <dbReference type="ARBA" id="ARBA00022833"/>
    </source>
</evidence>
<dbReference type="NCBIfam" id="NF006848">
    <property type="entry name" value="PRK09358.1-3"/>
    <property type="match status" value="1"/>
</dbReference>
<evidence type="ECO:0000256" key="1">
    <source>
        <dbReference type="ARBA" id="ARBA00001947"/>
    </source>
</evidence>
<comment type="cofactor">
    <cofactor evidence="1">
        <name>Zn(2+)</name>
        <dbReference type="ChEBI" id="CHEBI:29105"/>
    </cofactor>
</comment>
<proteinExistence type="inferred from homology"/>
<dbReference type="InterPro" id="IPR032466">
    <property type="entry name" value="Metal_Hydrolase"/>
</dbReference>
<dbReference type="EC" id="3.5.4.4" evidence="7"/>
<reference evidence="8" key="1">
    <citation type="submission" date="2021-01" db="EMBL/GenBank/DDBJ databases">
        <title>Draft genomes of Rhodovulum sulfidophilum.</title>
        <authorList>
            <person name="Guzman M.S."/>
        </authorList>
    </citation>
    <scope>NUCLEOTIDE SEQUENCE [LARGE SCALE GENOMIC DNA]</scope>
    <source>
        <strain evidence="8">AB19</strain>
    </source>
</reference>
<dbReference type="GO" id="GO:0016787">
    <property type="term" value="F:hydrolase activity"/>
    <property type="evidence" value="ECO:0007669"/>
    <property type="project" value="UniProtKB-KW"/>
</dbReference>
<dbReference type="InterPro" id="IPR001365">
    <property type="entry name" value="A_deaminase_dom"/>
</dbReference>
<keyword evidence="5" id="KW-0862">Zinc</keyword>
<feature type="domain" description="Adenosine deaminase" evidence="6">
    <location>
        <begin position="5"/>
        <end position="323"/>
    </location>
</feature>
<keyword evidence="3" id="KW-0479">Metal-binding</keyword>
<dbReference type="Pfam" id="PF00962">
    <property type="entry name" value="A_deaminase"/>
    <property type="match status" value="1"/>
</dbReference>
<dbReference type="Proteomes" id="UP000635853">
    <property type="component" value="Unassembled WGS sequence"/>
</dbReference>
<dbReference type="PANTHER" id="PTHR43114:SF6">
    <property type="entry name" value="ADENINE DEAMINASE"/>
    <property type="match status" value="1"/>
</dbReference>
<comment type="similarity">
    <text evidence="2">Belongs to the metallo-dependent hydrolases superfamily. Adenosine and AMP deaminases family.</text>
</comment>
<keyword evidence="8" id="KW-1185">Reference proteome</keyword>
<comment type="caution">
    <text evidence="7">The sequence shown here is derived from an EMBL/GenBank/DDBJ whole genome shotgun (WGS) entry which is preliminary data.</text>
</comment>
<dbReference type="PANTHER" id="PTHR43114">
    <property type="entry name" value="ADENINE DEAMINASE"/>
    <property type="match status" value="1"/>
</dbReference>
<evidence type="ECO:0000256" key="2">
    <source>
        <dbReference type="ARBA" id="ARBA00006676"/>
    </source>
</evidence>
<evidence type="ECO:0000256" key="4">
    <source>
        <dbReference type="ARBA" id="ARBA00022801"/>
    </source>
</evidence>
<protein>
    <submittedName>
        <fullName evidence="7">Adenosine deaminase</fullName>
        <ecNumber evidence="7">3.5.4.4</ecNumber>
    </submittedName>
</protein>
<dbReference type="Gene3D" id="3.20.20.140">
    <property type="entry name" value="Metal-dependent hydrolases"/>
    <property type="match status" value="1"/>
</dbReference>
<keyword evidence="4 7" id="KW-0378">Hydrolase</keyword>
<dbReference type="EMBL" id="JAESIL010000008">
    <property type="protein sequence ID" value="MBL3577129.1"/>
    <property type="molecule type" value="Genomic_DNA"/>
</dbReference>
<dbReference type="NCBIfam" id="TIGR01430">
    <property type="entry name" value="aden_deam"/>
    <property type="match status" value="1"/>
</dbReference>
<sequence length="327" mass="35637">MTDLPKIELHHHLEGAAPPALIRDLARAHNLDISRIFDADGAYFYADFLQFLDIYEAACSTLKTPEDYARLTAAVLEETAAEGVIYLETFLSPDFCGGCDLSAWVEHLEAIREAAERAEGDGILLRATVTCIRHLGPDRAREAARCAAETAGDFVVGFGMAGDESRGRLRDFAYAFDMAREAGLGLTVHAGEWSGPASVREALSDLRVDRIGHGVRAIEDPGLVEHLAETGTVLEVCPGSNVALGLYPSLAAHPIDRLRRAGVKLTVSTDDPPFFHTTMRREYARLAETFGWEDSDFAAMNRVALDAAFCDAETRAKLKTRLEAADV</sequence>
<evidence type="ECO:0000313" key="7">
    <source>
        <dbReference type="EMBL" id="MBL3577129.1"/>
    </source>
</evidence>
<dbReference type="InterPro" id="IPR006330">
    <property type="entry name" value="Ado/ade_deaminase"/>
</dbReference>
<gene>
    <name evidence="7" type="ORF">JMJ92_03000</name>
</gene>
<name>A0ABS1RCA6_9RHOB</name>
<evidence type="ECO:0000256" key="3">
    <source>
        <dbReference type="ARBA" id="ARBA00022723"/>
    </source>
</evidence>